<dbReference type="Gene3D" id="2.60.410.10">
    <property type="entry name" value="D-Ala-D-Ala carboxypeptidase, C-terminal domain"/>
    <property type="match status" value="1"/>
</dbReference>
<dbReference type="EC" id="3.4.16.4" evidence="4"/>
<evidence type="ECO:0000256" key="5">
    <source>
        <dbReference type="ARBA" id="ARBA00022645"/>
    </source>
</evidence>
<comment type="function">
    <text evidence="1">Removes C-terminal D-alanyl residues from sugar-peptide cell wall precursors.</text>
</comment>
<organism evidence="17 18">
    <name type="scientific">Gracilibacillus oryzae</name>
    <dbReference type="NCBI Taxonomy" id="1672701"/>
    <lineage>
        <taxon>Bacteria</taxon>
        <taxon>Bacillati</taxon>
        <taxon>Bacillota</taxon>
        <taxon>Bacilli</taxon>
        <taxon>Bacillales</taxon>
        <taxon>Bacillaceae</taxon>
        <taxon>Gracilibacillus</taxon>
    </lineage>
</organism>
<dbReference type="GO" id="GO:0008360">
    <property type="term" value="P:regulation of cell shape"/>
    <property type="evidence" value="ECO:0007669"/>
    <property type="project" value="UniProtKB-KW"/>
</dbReference>
<dbReference type="Pfam" id="PF00768">
    <property type="entry name" value="Peptidase_S11"/>
    <property type="match status" value="1"/>
</dbReference>
<evidence type="ECO:0000256" key="11">
    <source>
        <dbReference type="ARBA" id="ARBA00023316"/>
    </source>
</evidence>
<evidence type="ECO:0000256" key="9">
    <source>
        <dbReference type="ARBA" id="ARBA00022960"/>
    </source>
</evidence>
<dbReference type="InterPro" id="IPR018044">
    <property type="entry name" value="Peptidase_S11"/>
</dbReference>
<dbReference type="AlphaFoldDB" id="A0A7C8GUH6"/>
<feature type="active site" evidence="13">
    <location>
        <position position="127"/>
    </location>
</feature>
<comment type="similarity">
    <text evidence="3 15">Belongs to the peptidase S11 family.</text>
</comment>
<dbReference type="SUPFAM" id="SSF69189">
    <property type="entry name" value="Penicillin-binding protein associated domain"/>
    <property type="match status" value="1"/>
</dbReference>
<evidence type="ECO:0000313" key="17">
    <source>
        <dbReference type="EMBL" id="KAB8138427.1"/>
    </source>
</evidence>
<dbReference type="RefSeq" id="WP_153401978.1">
    <property type="nucleotide sequence ID" value="NZ_ML762425.1"/>
</dbReference>
<evidence type="ECO:0000256" key="4">
    <source>
        <dbReference type="ARBA" id="ARBA00012448"/>
    </source>
</evidence>
<sequence>MIKILICFSVIFSSGIGLNLYATHHQPVNESNALDLAANSKSAILIERDTGEVLFNKNAQEVLPPASMTKIMTLLLVMEELENGKLQLSEKVRISEKAASMGGSQIFLEPGEEMTVNDLLKGVAVASGNDASVALAERIAGSEEAFVEMMNQRAKQLHLKNTLFQNPTGLPAENHYSTAEDMALLAKELLKYDEITKYTSIYEDYLRKGQENEFWLVNTNKLVKFYEGVDGLKTGFTNEAKYCLTATAEKDGMRVIAVVMGADSTKNRNSDVSAMLDYAYSKYTTKSLFDKNQQVTSFNWLKADQQKVNVITNDSISILHKKAEDLTGIETDVKIDQDISLPIKKGTAIGKLEVKKDGKVISETDLVIEEDMDKAGTFQLMGRILRSFLNK</sequence>
<dbReference type="Proteomes" id="UP000480246">
    <property type="component" value="Unassembled WGS sequence"/>
</dbReference>
<keyword evidence="6" id="KW-0645">Protease</keyword>
<evidence type="ECO:0000256" key="6">
    <source>
        <dbReference type="ARBA" id="ARBA00022670"/>
    </source>
</evidence>
<proteinExistence type="inferred from homology"/>
<dbReference type="EMBL" id="WEID01000018">
    <property type="protein sequence ID" value="KAB8138427.1"/>
    <property type="molecule type" value="Genomic_DNA"/>
</dbReference>
<dbReference type="InterPro" id="IPR012338">
    <property type="entry name" value="Beta-lactam/transpept-like"/>
</dbReference>
<dbReference type="PANTHER" id="PTHR21581">
    <property type="entry name" value="D-ALANYL-D-ALANINE CARBOXYPEPTIDASE"/>
    <property type="match status" value="1"/>
</dbReference>
<dbReference type="InterPro" id="IPR015956">
    <property type="entry name" value="Peniciliin-bd_prot_C_sf"/>
</dbReference>
<feature type="active site" description="Proton acceptor" evidence="13">
    <location>
        <position position="70"/>
    </location>
</feature>
<dbReference type="GO" id="GO:0006508">
    <property type="term" value="P:proteolysis"/>
    <property type="evidence" value="ECO:0007669"/>
    <property type="project" value="UniProtKB-KW"/>
</dbReference>
<comment type="pathway">
    <text evidence="2">Cell wall biogenesis; peptidoglycan biosynthesis.</text>
</comment>
<evidence type="ECO:0000256" key="14">
    <source>
        <dbReference type="PIRSR" id="PIRSR618044-2"/>
    </source>
</evidence>
<protein>
    <recommendedName>
        <fullName evidence="4">serine-type D-Ala-D-Ala carboxypeptidase</fullName>
        <ecNumber evidence="4">3.4.16.4</ecNumber>
    </recommendedName>
</protein>
<feature type="active site" description="Proton acceptor" evidence="13">
    <location>
        <position position="67"/>
    </location>
</feature>
<keyword evidence="9" id="KW-0133">Cell shape</keyword>
<keyword evidence="18" id="KW-1185">Reference proteome</keyword>
<accession>A0A7C8GUH6</accession>
<evidence type="ECO:0000256" key="8">
    <source>
        <dbReference type="ARBA" id="ARBA00022801"/>
    </source>
</evidence>
<dbReference type="SMART" id="SM00936">
    <property type="entry name" value="PBP5_C"/>
    <property type="match status" value="1"/>
</dbReference>
<dbReference type="InterPro" id="IPR001967">
    <property type="entry name" value="Peptidase_S11_N"/>
</dbReference>
<evidence type="ECO:0000256" key="2">
    <source>
        <dbReference type="ARBA" id="ARBA00004752"/>
    </source>
</evidence>
<feature type="binding site" evidence="14">
    <location>
        <position position="233"/>
    </location>
    <ligand>
        <name>substrate</name>
    </ligand>
</feature>
<comment type="catalytic activity">
    <reaction evidence="12">
        <text>Preferential cleavage: (Ac)2-L-Lys-D-Ala-|-D-Ala. Also transpeptidation of peptidyl-alanyl moieties that are N-acyl substituents of D-alanine.</text>
        <dbReference type="EC" id="3.4.16.4"/>
    </reaction>
</comment>
<evidence type="ECO:0000259" key="16">
    <source>
        <dbReference type="SMART" id="SM00936"/>
    </source>
</evidence>
<dbReference type="Pfam" id="PF07943">
    <property type="entry name" value="PBP5_C"/>
    <property type="match status" value="1"/>
</dbReference>
<evidence type="ECO:0000313" key="18">
    <source>
        <dbReference type="Proteomes" id="UP000480246"/>
    </source>
</evidence>
<dbReference type="UniPathway" id="UPA00219"/>
<reference evidence="17 18" key="1">
    <citation type="submission" date="2019-10" db="EMBL/GenBank/DDBJ databases">
        <title>Gracilibacillus sp. nov. isolated from rice seeds.</title>
        <authorList>
            <person name="He S."/>
        </authorList>
    </citation>
    <scope>NUCLEOTIDE SEQUENCE [LARGE SCALE GENOMIC DNA]</scope>
    <source>
        <strain evidence="17 18">TD8</strain>
    </source>
</reference>
<evidence type="ECO:0000256" key="7">
    <source>
        <dbReference type="ARBA" id="ARBA00022729"/>
    </source>
</evidence>
<dbReference type="GO" id="GO:0009002">
    <property type="term" value="F:serine-type D-Ala-D-Ala carboxypeptidase activity"/>
    <property type="evidence" value="ECO:0007669"/>
    <property type="project" value="UniProtKB-EC"/>
</dbReference>
<gene>
    <name evidence="17" type="ORF">F9U64_05140</name>
</gene>
<dbReference type="OrthoDB" id="9791132at2"/>
<keyword evidence="10" id="KW-0573">Peptidoglycan synthesis</keyword>
<dbReference type="Gene3D" id="3.40.710.10">
    <property type="entry name" value="DD-peptidase/beta-lactamase superfamily"/>
    <property type="match status" value="1"/>
</dbReference>
<name>A0A7C8GUH6_9BACI</name>
<evidence type="ECO:0000256" key="12">
    <source>
        <dbReference type="ARBA" id="ARBA00034000"/>
    </source>
</evidence>
<dbReference type="InterPro" id="IPR012907">
    <property type="entry name" value="Peptidase_S11_C"/>
</dbReference>
<keyword evidence="8" id="KW-0378">Hydrolase</keyword>
<feature type="domain" description="Peptidase S11 D-Ala-D-Ala carboxypeptidase A C-terminal" evidence="16">
    <location>
        <begin position="283"/>
        <end position="374"/>
    </location>
</feature>
<keyword evidence="7" id="KW-0732">Signal</keyword>
<keyword evidence="5 17" id="KW-0121">Carboxypeptidase</keyword>
<evidence type="ECO:0000256" key="15">
    <source>
        <dbReference type="RuleBase" id="RU004016"/>
    </source>
</evidence>
<evidence type="ECO:0000256" key="1">
    <source>
        <dbReference type="ARBA" id="ARBA00003217"/>
    </source>
</evidence>
<dbReference type="InterPro" id="IPR037167">
    <property type="entry name" value="Peptidase_S11_C_sf"/>
</dbReference>
<comment type="caution">
    <text evidence="17">The sequence shown here is derived from an EMBL/GenBank/DDBJ whole genome shotgun (WGS) entry which is preliminary data.</text>
</comment>
<dbReference type="GO" id="GO:0009252">
    <property type="term" value="P:peptidoglycan biosynthetic process"/>
    <property type="evidence" value="ECO:0007669"/>
    <property type="project" value="UniProtKB-UniPathway"/>
</dbReference>
<evidence type="ECO:0000256" key="3">
    <source>
        <dbReference type="ARBA" id="ARBA00007164"/>
    </source>
</evidence>
<evidence type="ECO:0000256" key="10">
    <source>
        <dbReference type="ARBA" id="ARBA00022984"/>
    </source>
</evidence>
<dbReference type="GO" id="GO:0071555">
    <property type="term" value="P:cell wall organization"/>
    <property type="evidence" value="ECO:0007669"/>
    <property type="project" value="UniProtKB-KW"/>
</dbReference>
<dbReference type="SUPFAM" id="SSF56601">
    <property type="entry name" value="beta-lactamase/transpeptidase-like"/>
    <property type="match status" value="1"/>
</dbReference>
<evidence type="ECO:0000256" key="13">
    <source>
        <dbReference type="PIRSR" id="PIRSR618044-1"/>
    </source>
</evidence>
<dbReference type="PANTHER" id="PTHR21581:SF6">
    <property type="entry name" value="TRAFFICKING PROTEIN PARTICLE COMPLEX SUBUNIT 12"/>
    <property type="match status" value="1"/>
</dbReference>
<dbReference type="PRINTS" id="PR00725">
    <property type="entry name" value="DADACBPTASE1"/>
</dbReference>
<keyword evidence="11" id="KW-0961">Cell wall biogenesis/degradation</keyword>